<dbReference type="Pfam" id="PF13886">
    <property type="entry name" value="TM7S3_TM198"/>
    <property type="match status" value="1"/>
</dbReference>
<dbReference type="GO" id="GO:0016020">
    <property type="term" value="C:membrane"/>
    <property type="evidence" value="ECO:0007669"/>
    <property type="project" value="UniProtKB-SubCell"/>
</dbReference>
<evidence type="ECO:0000259" key="6">
    <source>
        <dbReference type="Pfam" id="PF13886"/>
    </source>
</evidence>
<sequence>VIYGIDMFANAGFNVAVKSFLGNSNPEYYSQYNISRDVYIELVALVILFLLGVLVQFRINRNRVHREGYNKKF</sequence>
<keyword evidence="4 5" id="KW-0472">Membrane</keyword>
<name>A0AAD5Y0E5_9FUNG</name>
<dbReference type="AlphaFoldDB" id="A0AAD5Y0E5"/>
<feature type="transmembrane region" description="Helical" evidence="5">
    <location>
        <begin position="38"/>
        <end position="57"/>
    </location>
</feature>
<comment type="caution">
    <text evidence="7">The sequence shown here is derived from an EMBL/GenBank/DDBJ whole genome shotgun (WGS) entry which is preliminary data.</text>
</comment>
<gene>
    <name evidence="7" type="ORF">HK099_008076</name>
</gene>
<keyword evidence="8" id="KW-1185">Reference proteome</keyword>
<reference evidence="7" key="1">
    <citation type="submission" date="2020-05" db="EMBL/GenBank/DDBJ databases">
        <title>Phylogenomic resolution of chytrid fungi.</title>
        <authorList>
            <person name="Stajich J.E."/>
            <person name="Amses K."/>
            <person name="Simmons R."/>
            <person name="Seto K."/>
            <person name="Myers J."/>
            <person name="Bonds A."/>
            <person name="Quandt C.A."/>
            <person name="Barry K."/>
            <person name="Liu P."/>
            <person name="Grigoriev I."/>
            <person name="Longcore J.E."/>
            <person name="James T.Y."/>
        </authorList>
    </citation>
    <scope>NUCLEOTIDE SEQUENCE</scope>
    <source>
        <strain evidence="7">JEL0476</strain>
    </source>
</reference>
<protein>
    <recommendedName>
        <fullName evidence="6">TM7S3/TM198-like domain-containing protein</fullName>
    </recommendedName>
</protein>
<evidence type="ECO:0000313" key="8">
    <source>
        <dbReference type="Proteomes" id="UP001211065"/>
    </source>
</evidence>
<feature type="domain" description="TM7S3/TM198-like" evidence="6">
    <location>
        <begin position="1"/>
        <end position="57"/>
    </location>
</feature>
<comment type="subcellular location">
    <subcellularLocation>
        <location evidence="1">Membrane</location>
        <topology evidence="1">Multi-pass membrane protein</topology>
    </subcellularLocation>
</comment>
<dbReference type="InterPro" id="IPR025256">
    <property type="entry name" value="TM7S3/TM198-like_dom"/>
</dbReference>
<dbReference type="Proteomes" id="UP001211065">
    <property type="component" value="Unassembled WGS sequence"/>
</dbReference>
<organism evidence="7 8">
    <name type="scientific">Clydaea vesicula</name>
    <dbReference type="NCBI Taxonomy" id="447962"/>
    <lineage>
        <taxon>Eukaryota</taxon>
        <taxon>Fungi</taxon>
        <taxon>Fungi incertae sedis</taxon>
        <taxon>Chytridiomycota</taxon>
        <taxon>Chytridiomycota incertae sedis</taxon>
        <taxon>Chytridiomycetes</taxon>
        <taxon>Lobulomycetales</taxon>
        <taxon>Lobulomycetaceae</taxon>
        <taxon>Clydaea</taxon>
    </lineage>
</organism>
<keyword evidence="2 5" id="KW-0812">Transmembrane</keyword>
<evidence type="ECO:0000256" key="2">
    <source>
        <dbReference type="ARBA" id="ARBA00022692"/>
    </source>
</evidence>
<evidence type="ECO:0000256" key="3">
    <source>
        <dbReference type="ARBA" id="ARBA00022989"/>
    </source>
</evidence>
<dbReference type="EMBL" id="JADGJW010000085">
    <property type="protein sequence ID" value="KAJ3224691.1"/>
    <property type="molecule type" value="Genomic_DNA"/>
</dbReference>
<feature type="non-terminal residue" evidence="7">
    <location>
        <position position="1"/>
    </location>
</feature>
<keyword evidence="3 5" id="KW-1133">Transmembrane helix</keyword>
<evidence type="ECO:0000256" key="4">
    <source>
        <dbReference type="ARBA" id="ARBA00023136"/>
    </source>
</evidence>
<evidence type="ECO:0000256" key="5">
    <source>
        <dbReference type="SAM" id="Phobius"/>
    </source>
</evidence>
<evidence type="ECO:0000313" key="7">
    <source>
        <dbReference type="EMBL" id="KAJ3224691.1"/>
    </source>
</evidence>
<accession>A0AAD5Y0E5</accession>
<proteinExistence type="predicted"/>
<evidence type="ECO:0000256" key="1">
    <source>
        <dbReference type="ARBA" id="ARBA00004141"/>
    </source>
</evidence>